<name>A0A6A6QP94_9PEZI</name>
<evidence type="ECO:0000313" key="3">
    <source>
        <dbReference type="Proteomes" id="UP000799750"/>
    </source>
</evidence>
<protein>
    <submittedName>
        <fullName evidence="2">Uncharacterized protein</fullName>
    </submittedName>
</protein>
<dbReference type="Proteomes" id="UP000799750">
    <property type="component" value="Unassembled WGS sequence"/>
</dbReference>
<organism evidence="2 3">
    <name type="scientific">Lophium mytilinum</name>
    <dbReference type="NCBI Taxonomy" id="390894"/>
    <lineage>
        <taxon>Eukaryota</taxon>
        <taxon>Fungi</taxon>
        <taxon>Dikarya</taxon>
        <taxon>Ascomycota</taxon>
        <taxon>Pezizomycotina</taxon>
        <taxon>Dothideomycetes</taxon>
        <taxon>Pleosporomycetidae</taxon>
        <taxon>Mytilinidiales</taxon>
        <taxon>Mytilinidiaceae</taxon>
        <taxon>Lophium</taxon>
    </lineage>
</organism>
<reference evidence="2" key="1">
    <citation type="journal article" date="2020" name="Stud. Mycol.">
        <title>101 Dothideomycetes genomes: a test case for predicting lifestyles and emergence of pathogens.</title>
        <authorList>
            <person name="Haridas S."/>
            <person name="Albert R."/>
            <person name="Binder M."/>
            <person name="Bloem J."/>
            <person name="Labutti K."/>
            <person name="Salamov A."/>
            <person name="Andreopoulos B."/>
            <person name="Baker S."/>
            <person name="Barry K."/>
            <person name="Bills G."/>
            <person name="Bluhm B."/>
            <person name="Cannon C."/>
            <person name="Castanera R."/>
            <person name="Culley D."/>
            <person name="Daum C."/>
            <person name="Ezra D."/>
            <person name="Gonzalez J."/>
            <person name="Henrissat B."/>
            <person name="Kuo A."/>
            <person name="Liang C."/>
            <person name="Lipzen A."/>
            <person name="Lutzoni F."/>
            <person name="Magnuson J."/>
            <person name="Mondo S."/>
            <person name="Nolan M."/>
            <person name="Ohm R."/>
            <person name="Pangilinan J."/>
            <person name="Park H.-J."/>
            <person name="Ramirez L."/>
            <person name="Alfaro M."/>
            <person name="Sun H."/>
            <person name="Tritt A."/>
            <person name="Yoshinaga Y."/>
            <person name="Zwiers L.-H."/>
            <person name="Turgeon B."/>
            <person name="Goodwin S."/>
            <person name="Spatafora J."/>
            <person name="Crous P."/>
            <person name="Grigoriev I."/>
        </authorList>
    </citation>
    <scope>NUCLEOTIDE SEQUENCE</scope>
    <source>
        <strain evidence="2">CBS 269.34</strain>
    </source>
</reference>
<evidence type="ECO:0000256" key="1">
    <source>
        <dbReference type="SAM" id="SignalP"/>
    </source>
</evidence>
<proteinExistence type="predicted"/>
<dbReference type="PANTHER" id="PTHR40640:SF1">
    <property type="entry name" value="ANCHORED GLYCOPROTEIN, PUTATIVE (AFU_ORTHOLOGUE AFUA_8G04860)-RELATED"/>
    <property type="match status" value="1"/>
</dbReference>
<dbReference type="OrthoDB" id="4991875at2759"/>
<accession>A0A6A6QP94</accession>
<keyword evidence="1" id="KW-0732">Signal</keyword>
<feature type="chain" id="PRO_5025635410" evidence="1">
    <location>
        <begin position="18"/>
        <end position="348"/>
    </location>
</feature>
<dbReference type="PANTHER" id="PTHR40640">
    <property type="entry name" value="ANCHORED GLYCOPROTEIN, PUTATIVE (AFU_ORTHOLOGUE AFUA_8G04860)-RELATED"/>
    <property type="match status" value="1"/>
</dbReference>
<dbReference type="AlphaFoldDB" id="A0A6A6QP94"/>
<keyword evidence="3" id="KW-1185">Reference proteome</keyword>
<evidence type="ECO:0000313" key="2">
    <source>
        <dbReference type="EMBL" id="KAF2494338.1"/>
    </source>
</evidence>
<dbReference type="EMBL" id="MU004191">
    <property type="protein sequence ID" value="KAF2494338.1"/>
    <property type="molecule type" value="Genomic_DNA"/>
</dbReference>
<gene>
    <name evidence="2" type="ORF">BU16DRAFT_71150</name>
</gene>
<sequence>MMHSALVLIMACTMSTALLLTTAIAHQTSVTSLFLPDNSEGTYNASVVAVSNSITTYILDNDCGGLRSGCKNFPVTYGPTWYEMRLDGTDVATYTFVEHCDLKGTTSAMCKQSEADTGSSLVAKRTYSISSLAYHPVTITKGLKKLTGPSSTQEAGAMATPPPAVVTVTVTAPATSVTSVLAQDDGANAPNFGSVVGAYNDTFTAALVSPCAWRNGTTVSSSCTTDPPNTITFGPGWYRYTTSISTQADGSPEYLTGRCDYNGTTAGRCEQNVGTHPGITILIPKESINYHVLTITAGLEKLANATGKRSSSYSAIPTKSSASKGSGDKAFWISVAGVFGIALAAFAL</sequence>
<feature type="signal peptide" evidence="1">
    <location>
        <begin position="1"/>
        <end position="17"/>
    </location>
</feature>